<dbReference type="PANTHER" id="PTHR36871">
    <property type="entry name" value="COILED-COIL DOMAIN-CONTAINING PROTEIN 190"/>
    <property type="match status" value="1"/>
</dbReference>
<protein>
    <submittedName>
        <fullName evidence="2">Coiled-coil domain-containing protein</fullName>
    </submittedName>
</protein>
<comment type="caution">
    <text evidence="2">The sequence shown here is derived from an EMBL/GenBank/DDBJ whole genome shotgun (WGS) entry which is preliminary data.</text>
</comment>
<reference evidence="2" key="1">
    <citation type="submission" date="2020-03" db="EMBL/GenBank/DDBJ databases">
        <title>Studies in the Genomics of Life Span.</title>
        <authorList>
            <person name="Glass D."/>
        </authorList>
    </citation>
    <scope>NUCLEOTIDE SEQUENCE</scope>
    <source>
        <strain evidence="2">LTLLF</strain>
        <tissue evidence="2">Muscle</tissue>
    </source>
</reference>
<accession>A0A8J6GAU1</accession>
<dbReference type="AlphaFoldDB" id="A0A8J6GAU1"/>
<evidence type="ECO:0000313" key="2">
    <source>
        <dbReference type="EMBL" id="KAH0507229.1"/>
    </source>
</evidence>
<evidence type="ECO:0000313" key="3">
    <source>
        <dbReference type="Proteomes" id="UP000710432"/>
    </source>
</evidence>
<feature type="compositionally biased region" description="Polar residues" evidence="1">
    <location>
        <begin position="183"/>
        <end position="194"/>
    </location>
</feature>
<feature type="compositionally biased region" description="Basic and acidic residues" evidence="1">
    <location>
        <begin position="206"/>
        <end position="221"/>
    </location>
</feature>
<gene>
    <name evidence="2" type="ORF">LTLLF_169960</name>
</gene>
<feature type="region of interest" description="Disordered" evidence="1">
    <location>
        <begin position="77"/>
        <end position="228"/>
    </location>
</feature>
<organism evidence="2 3">
    <name type="scientific">Microtus ochrogaster</name>
    <name type="common">Prairie vole</name>
    <dbReference type="NCBI Taxonomy" id="79684"/>
    <lineage>
        <taxon>Eukaryota</taxon>
        <taxon>Metazoa</taxon>
        <taxon>Chordata</taxon>
        <taxon>Craniata</taxon>
        <taxon>Vertebrata</taxon>
        <taxon>Euteleostomi</taxon>
        <taxon>Mammalia</taxon>
        <taxon>Eutheria</taxon>
        <taxon>Euarchontoglires</taxon>
        <taxon>Glires</taxon>
        <taxon>Rodentia</taxon>
        <taxon>Myomorpha</taxon>
        <taxon>Muroidea</taxon>
        <taxon>Cricetidae</taxon>
        <taxon>Arvicolinae</taxon>
        <taxon>Microtus</taxon>
    </lineage>
</organism>
<dbReference type="Pfam" id="PF15768">
    <property type="entry name" value="CC190"/>
    <property type="match status" value="1"/>
</dbReference>
<dbReference type="PANTHER" id="PTHR36871:SF1">
    <property type="entry name" value="COILED-COIL DOMAIN-CONTAINING PROTEIN 190"/>
    <property type="match status" value="1"/>
</dbReference>
<name>A0A8J6GAU1_MICOH</name>
<sequence length="290" mass="32159">MKRMDRNMARGPLYKQFDSERKSARRAEARLSLSLQRLEVICLYHVKTLAREQRQLQKELQRLQQADIIKKRFSSYAKNGIQKRPRDSLTFSPQTGQRRVATQSKIRVPPTNMTQEAKTKIHGPSLPDTALKAAPRSQDHLQSQRDSTSCYKEEYSGAQEGESAKPLKGTDSNVPDPCHGQEVSINNTEDSPVSSPDGAKGLAPADETRSKNADPKPHEDAGGQNAPCSVECAGSFNGKCTKSTFLELLAKAKEAHYLRHRVPPESERMLSIGEIFGHGDASLPRAGKKL</sequence>
<dbReference type="InterPro" id="IPR031525">
    <property type="entry name" value="CC190"/>
</dbReference>
<feature type="compositionally biased region" description="Polar residues" evidence="1">
    <location>
        <begin position="89"/>
        <end position="116"/>
    </location>
</feature>
<dbReference type="Proteomes" id="UP000710432">
    <property type="component" value="Unassembled WGS sequence"/>
</dbReference>
<dbReference type="EMBL" id="JAATJU010023699">
    <property type="protein sequence ID" value="KAH0507229.1"/>
    <property type="molecule type" value="Genomic_DNA"/>
</dbReference>
<proteinExistence type="predicted"/>
<evidence type="ECO:0000256" key="1">
    <source>
        <dbReference type="SAM" id="MobiDB-lite"/>
    </source>
</evidence>